<keyword evidence="2" id="KW-0812">Transmembrane</keyword>
<dbReference type="InterPro" id="IPR052728">
    <property type="entry name" value="O2_lipid_transport_reg"/>
</dbReference>
<protein>
    <submittedName>
        <fullName evidence="4">O-acyltransferase like protein-like</fullName>
    </submittedName>
</protein>
<evidence type="ECO:0000256" key="1">
    <source>
        <dbReference type="SAM" id="MobiDB-lite"/>
    </source>
</evidence>
<organism evidence="3 4">
    <name type="scientific">Aplysia californica</name>
    <name type="common">California sea hare</name>
    <dbReference type="NCBI Taxonomy" id="6500"/>
    <lineage>
        <taxon>Eukaryota</taxon>
        <taxon>Metazoa</taxon>
        <taxon>Spiralia</taxon>
        <taxon>Lophotrochozoa</taxon>
        <taxon>Mollusca</taxon>
        <taxon>Gastropoda</taxon>
        <taxon>Heterobranchia</taxon>
        <taxon>Euthyneura</taxon>
        <taxon>Tectipleura</taxon>
        <taxon>Aplysiida</taxon>
        <taxon>Aplysioidea</taxon>
        <taxon>Aplysiidae</taxon>
        <taxon>Aplysia</taxon>
    </lineage>
</organism>
<accession>A0ABM1W1F4</accession>
<feature type="transmembrane region" description="Helical" evidence="2">
    <location>
        <begin position="204"/>
        <end position="226"/>
    </location>
</feature>
<proteinExistence type="predicted"/>
<dbReference type="Proteomes" id="UP000694888">
    <property type="component" value="Unplaced"/>
</dbReference>
<evidence type="ECO:0000256" key="2">
    <source>
        <dbReference type="SAM" id="Phobius"/>
    </source>
</evidence>
<keyword evidence="3" id="KW-1185">Reference proteome</keyword>
<gene>
    <name evidence="4" type="primary">LOC101845522</name>
</gene>
<keyword evidence="2" id="KW-1133">Transmembrane helix</keyword>
<dbReference type="RefSeq" id="XP_035828497.1">
    <property type="nucleotide sequence ID" value="XM_035972604.1"/>
</dbReference>
<dbReference type="GeneID" id="101845522"/>
<dbReference type="PANTHER" id="PTHR11161:SF0">
    <property type="entry name" value="O-ACYLTRANSFERASE LIKE PROTEIN"/>
    <property type="match status" value="1"/>
</dbReference>
<feature type="transmembrane region" description="Helical" evidence="2">
    <location>
        <begin position="233"/>
        <end position="252"/>
    </location>
</feature>
<keyword evidence="2" id="KW-0472">Membrane</keyword>
<sequence length="276" mass="30904">MSTSARDFGLVSSDDWRSASPRTCKHKGPAVVVDSESEKETDESLPLISQAPTKPPGILQNVLLSFSLKSNWSDLFSVTSHQSSGFLSCLDGVRVLSLYWIIYEHVIKYTANYAENMLQALQTQVTTLIFPFATNGSYSCDTFLTIRLTPLLFLTFILYWKSFPSWFAQGPMSSSQYTFDLRCENSWWHSILYINNYLGGCYGLTWYLAVDMQLYLVSPIFLYALYRKPAVGLSLLGICTVASISYTAYIAYVDNIANELLIMDHPKARNGGSSAG</sequence>
<feature type="region of interest" description="Disordered" evidence="1">
    <location>
        <begin position="1"/>
        <end position="45"/>
    </location>
</feature>
<evidence type="ECO:0000313" key="4">
    <source>
        <dbReference type="RefSeq" id="XP_035828497.1"/>
    </source>
</evidence>
<dbReference type="PANTHER" id="PTHR11161">
    <property type="entry name" value="O-ACYLTRANSFERASE"/>
    <property type="match status" value="1"/>
</dbReference>
<reference evidence="4" key="1">
    <citation type="submission" date="2025-08" db="UniProtKB">
        <authorList>
            <consortium name="RefSeq"/>
        </authorList>
    </citation>
    <scope>IDENTIFICATION</scope>
</reference>
<feature type="transmembrane region" description="Helical" evidence="2">
    <location>
        <begin position="142"/>
        <end position="160"/>
    </location>
</feature>
<name>A0ABM1W1F4_APLCA</name>
<evidence type="ECO:0000313" key="3">
    <source>
        <dbReference type="Proteomes" id="UP000694888"/>
    </source>
</evidence>